<dbReference type="FunFam" id="3.30.70.270:FF:000001">
    <property type="entry name" value="Diguanylate cyclase domain protein"/>
    <property type="match status" value="1"/>
</dbReference>
<name>A0A7U9CQA1_PSEFL</name>
<proteinExistence type="predicted"/>
<dbReference type="GO" id="GO:0043709">
    <property type="term" value="P:cell adhesion involved in single-species biofilm formation"/>
    <property type="evidence" value="ECO:0007669"/>
    <property type="project" value="TreeGrafter"/>
</dbReference>
<dbReference type="PROSITE" id="PS50887">
    <property type="entry name" value="GGDEF"/>
    <property type="match status" value="1"/>
</dbReference>
<dbReference type="Proteomes" id="UP000006045">
    <property type="component" value="Chromosome"/>
</dbReference>
<dbReference type="InterPro" id="IPR029787">
    <property type="entry name" value="Nucleotide_cyclase"/>
</dbReference>
<feature type="transmembrane region" description="Helical" evidence="4">
    <location>
        <begin position="143"/>
        <end position="164"/>
    </location>
</feature>
<keyword evidence="4" id="KW-1133">Transmembrane helix</keyword>
<comment type="cofactor">
    <cofactor evidence="1">
        <name>Mg(2+)</name>
        <dbReference type="ChEBI" id="CHEBI:18420"/>
    </cofactor>
</comment>
<evidence type="ECO:0000259" key="5">
    <source>
        <dbReference type="PROSITE" id="PS50887"/>
    </source>
</evidence>
<keyword evidence="4" id="KW-0472">Membrane</keyword>
<comment type="subcellular location">
    <subcellularLocation>
        <location evidence="2">Cell inner membrane</location>
    </subcellularLocation>
</comment>
<evidence type="ECO:0000256" key="4">
    <source>
        <dbReference type="SAM" id="Phobius"/>
    </source>
</evidence>
<dbReference type="PANTHER" id="PTHR45138">
    <property type="entry name" value="REGULATORY COMPONENTS OF SENSORY TRANSDUCTION SYSTEM"/>
    <property type="match status" value="1"/>
</dbReference>
<dbReference type="NCBIfam" id="TIGR00254">
    <property type="entry name" value="GGDEF"/>
    <property type="match status" value="1"/>
</dbReference>
<dbReference type="CDD" id="cd01949">
    <property type="entry name" value="GGDEF"/>
    <property type="match status" value="1"/>
</dbReference>
<dbReference type="InterPro" id="IPR007894">
    <property type="entry name" value="MASE2"/>
</dbReference>
<dbReference type="SMART" id="SM00267">
    <property type="entry name" value="GGDEF"/>
    <property type="match status" value="1"/>
</dbReference>
<protein>
    <recommendedName>
        <fullName evidence="3">diguanylate cyclase</fullName>
        <ecNumber evidence="3">2.7.7.65</ecNumber>
    </recommendedName>
</protein>
<dbReference type="PANTHER" id="PTHR45138:SF24">
    <property type="entry name" value="DIGUANYLATE CYCLASE DGCC-RELATED"/>
    <property type="match status" value="1"/>
</dbReference>
<accession>A0A7U9CQA1</accession>
<evidence type="ECO:0000256" key="3">
    <source>
        <dbReference type="ARBA" id="ARBA00012528"/>
    </source>
</evidence>
<dbReference type="AlphaFoldDB" id="A0A7U9CQA1"/>
<evidence type="ECO:0000256" key="2">
    <source>
        <dbReference type="ARBA" id="ARBA00004533"/>
    </source>
</evidence>
<dbReference type="GO" id="GO:0005886">
    <property type="term" value="C:plasma membrane"/>
    <property type="evidence" value="ECO:0007669"/>
    <property type="project" value="UniProtKB-SubCell"/>
</dbReference>
<evidence type="ECO:0000313" key="7">
    <source>
        <dbReference type="Proteomes" id="UP000006045"/>
    </source>
</evidence>
<dbReference type="GO" id="GO:0052621">
    <property type="term" value="F:diguanylate cyclase activity"/>
    <property type="evidence" value="ECO:0007669"/>
    <property type="project" value="UniProtKB-EC"/>
</dbReference>
<sequence>MSDILPTNGQPEKDTAKYFRMNLAQDIMENQRGKGLSFARRIYLPRAIGLGVGFFSVAAALFPLHMPAWLWALLVFNGFIWPHLAFQVSTRSNFPYHAERRNLLYDSLCGGFWTACFQFNPLTTVTILSMMTMNNVAAGGRRLFVFGALAQFAGVLLGWAIFGFKFSLTMTQIQVWACLPMLTLYPLALGMVSYQLAIKLAQHKRALSALSRTDSLTGLLNHGAWKDLLHSKFERCQQQHVPDILALIDIDHFKTINDNYGHIIGDAVLRHLARELKLLAEGEPAGRYGGDEFCVILPDQPLLKAEARMEQLRQALHQFRHPDVPELRVSLSIGLARFQPSYTDAIAWLDDADKALYTAKHTGRNTISVALGRPSSNDASQFSL</sequence>
<evidence type="ECO:0000313" key="6">
    <source>
        <dbReference type="EMBL" id="EJZ59576.1"/>
    </source>
</evidence>
<dbReference type="Gene3D" id="3.30.70.270">
    <property type="match status" value="1"/>
</dbReference>
<dbReference type="Pfam" id="PF05230">
    <property type="entry name" value="MASE2"/>
    <property type="match status" value="1"/>
</dbReference>
<dbReference type="EC" id="2.7.7.65" evidence="3"/>
<reference evidence="6 7" key="1">
    <citation type="submission" date="2012-08" db="EMBL/GenBank/DDBJ databases">
        <title>The genome of cave-isolated P. fluorescens strain R124 demonstrates phenotypic adaptation to the mineral environment.</title>
        <authorList>
            <person name="Barton M.D."/>
            <person name="Petronio M."/>
            <person name="Giarrizzo J.G."/>
            <person name="Bowling B.V."/>
            <person name="Barton H.A."/>
        </authorList>
    </citation>
    <scope>NUCLEOTIDE SEQUENCE [LARGE SCALE GENOMIC DNA]</scope>
    <source>
        <strain evidence="6 7">R124</strain>
    </source>
</reference>
<dbReference type="SUPFAM" id="SSF55073">
    <property type="entry name" value="Nucleotide cyclase"/>
    <property type="match status" value="1"/>
</dbReference>
<feature type="transmembrane region" description="Helical" evidence="4">
    <location>
        <begin position="42"/>
        <end position="62"/>
    </location>
</feature>
<dbReference type="EMBL" id="CM001561">
    <property type="protein sequence ID" value="EJZ59576.1"/>
    <property type="molecule type" value="Genomic_DNA"/>
</dbReference>
<evidence type="ECO:0000256" key="1">
    <source>
        <dbReference type="ARBA" id="ARBA00001946"/>
    </source>
</evidence>
<keyword evidence="4" id="KW-0812">Transmembrane</keyword>
<dbReference type="Pfam" id="PF00990">
    <property type="entry name" value="GGDEF"/>
    <property type="match status" value="1"/>
</dbReference>
<feature type="transmembrane region" description="Helical" evidence="4">
    <location>
        <begin position="107"/>
        <end position="131"/>
    </location>
</feature>
<dbReference type="GO" id="GO:1902201">
    <property type="term" value="P:negative regulation of bacterial-type flagellum-dependent cell motility"/>
    <property type="evidence" value="ECO:0007669"/>
    <property type="project" value="TreeGrafter"/>
</dbReference>
<feature type="transmembrane region" description="Helical" evidence="4">
    <location>
        <begin position="68"/>
        <end position="86"/>
    </location>
</feature>
<gene>
    <name evidence="6" type="ORF">I1A_003928</name>
</gene>
<feature type="transmembrane region" description="Helical" evidence="4">
    <location>
        <begin position="176"/>
        <end position="197"/>
    </location>
</feature>
<dbReference type="InterPro" id="IPR043128">
    <property type="entry name" value="Rev_trsase/Diguanyl_cyclase"/>
</dbReference>
<feature type="domain" description="GGDEF" evidence="5">
    <location>
        <begin position="241"/>
        <end position="372"/>
    </location>
</feature>
<dbReference type="InterPro" id="IPR000160">
    <property type="entry name" value="GGDEF_dom"/>
</dbReference>
<dbReference type="InterPro" id="IPR050469">
    <property type="entry name" value="Diguanylate_Cyclase"/>
</dbReference>
<organism evidence="6 7">
    <name type="scientific">Pseudomonas fluorescens R124</name>
    <dbReference type="NCBI Taxonomy" id="743713"/>
    <lineage>
        <taxon>Bacteria</taxon>
        <taxon>Pseudomonadati</taxon>
        <taxon>Pseudomonadota</taxon>
        <taxon>Gammaproteobacteria</taxon>
        <taxon>Pseudomonadales</taxon>
        <taxon>Pseudomonadaceae</taxon>
        <taxon>Pseudomonas</taxon>
    </lineage>
</organism>